<proteinExistence type="predicted"/>
<protein>
    <recommendedName>
        <fullName evidence="1">DUF6562 domain-containing protein</fullName>
    </recommendedName>
</protein>
<feature type="domain" description="DUF6562" evidence="1">
    <location>
        <begin position="4"/>
        <end position="67"/>
    </location>
</feature>
<dbReference type="EMBL" id="AJWY01001483">
    <property type="protein sequence ID" value="EKC79719.1"/>
    <property type="molecule type" value="Genomic_DNA"/>
</dbReference>
<sequence>SDKEDHVLIDVFLYEDGEELNHYQDIEIPLWRNRETVIKGPFLTKSVGSGDIGIDEGFDDEFVVVIPD</sequence>
<dbReference type="AlphaFoldDB" id="K1UI86"/>
<evidence type="ECO:0000259" key="1">
    <source>
        <dbReference type="Pfam" id="PF20200"/>
    </source>
</evidence>
<organism evidence="2">
    <name type="scientific">human gut metagenome</name>
    <dbReference type="NCBI Taxonomy" id="408170"/>
    <lineage>
        <taxon>unclassified sequences</taxon>
        <taxon>metagenomes</taxon>
        <taxon>organismal metagenomes</taxon>
    </lineage>
</organism>
<gene>
    <name evidence="2" type="ORF">LEA_02147</name>
</gene>
<feature type="non-terminal residue" evidence="2">
    <location>
        <position position="1"/>
    </location>
</feature>
<name>K1UI86_9ZZZZ</name>
<reference evidence="2" key="1">
    <citation type="journal article" date="2013" name="Environ. Microbiol.">
        <title>Microbiota from the distal guts of lean and obese adolescents exhibit partial functional redundancy besides clear differences in community structure.</title>
        <authorList>
            <person name="Ferrer M."/>
            <person name="Ruiz A."/>
            <person name="Lanza F."/>
            <person name="Haange S.B."/>
            <person name="Oberbach A."/>
            <person name="Till H."/>
            <person name="Bargiela R."/>
            <person name="Campoy C."/>
            <person name="Segura M.T."/>
            <person name="Richter M."/>
            <person name="von Bergen M."/>
            <person name="Seifert J."/>
            <person name="Suarez A."/>
        </authorList>
    </citation>
    <scope>NUCLEOTIDE SEQUENCE</scope>
</reference>
<evidence type="ECO:0000313" key="2">
    <source>
        <dbReference type="EMBL" id="EKC79719.1"/>
    </source>
</evidence>
<comment type="caution">
    <text evidence="2">The sequence shown here is derived from an EMBL/GenBank/DDBJ whole genome shotgun (WGS) entry which is preliminary data.</text>
</comment>
<dbReference type="InterPro" id="IPR046692">
    <property type="entry name" value="DUF6562"/>
</dbReference>
<accession>K1UI86</accession>
<dbReference type="Pfam" id="PF20200">
    <property type="entry name" value="DUF6562"/>
    <property type="match status" value="1"/>
</dbReference>